<name>A0ABT6CM86_9SPHN</name>
<gene>
    <name evidence="2" type="ORF">POM99_17345</name>
</gene>
<comment type="caution">
    <text evidence="2">The sequence shown here is derived from an EMBL/GenBank/DDBJ whole genome shotgun (WGS) entry which is preliminary data.</text>
</comment>
<evidence type="ECO:0008006" key="4">
    <source>
        <dbReference type="Google" id="ProtNLM"/>
    </source>
</evidence>
<dbReference type="RefSeq" id="WP_277279748.1">
    <property type="nucleotide sequence ID" value="NZ_JAROCY010000019.1"/>
</dbReference>
<sequence length="65" mass="7761">MSNGSGNQRPRVKSPTYPSGDKVRRFAWFPRKLSNGSWVWLKFYYVRFPYVIDPDATAKARRRFF</sequence>
<protein>
    <recommendedName>
        <fullName evidence="4">Integrase</fullName>
    </recommendedName>
</protein>
<evidence type="ECO:0000313" key="3">
    <source>
        <dbReference type="Proteomes" id="UP001222770"/>
    </source>
</evidence>
<dbReference type="EMBL" id="JAROCY010000019">
    <property type="protein sequence ID" value="MDF8334977.1"/>
    <property type="molecule type" value="Genomic_DNA"/>
</dbReference>
<keyword evidence="3" id="KW-1185">Reference proteome</keyword>
<feature type="region of interest" description="Disordered" evidence="1">
    <location>
        <begin position="1"/>
        <end position="21"/>
    </location>
</feature>
<evidence type="ECO:0000313" key="2">
    <source>
        <dbReference type="EMBL" id="MDF8334977.1"/>
    </source>
</evidence>
<accession>A0ABT6CM86</accession>
<proteinExistence type="predicted"/>
<evidence type="ECO:0000256" key="1">
    <source>
        <dbReference type="SAM" id="MobiDB-lite"/>
    </source>
</evidence>
<dbReference type="Proteomes" id="UP001222770">
    <property type="component" value="Unassembled WGS sequence"/>
</dbReference>
<organism evidence="2 3">
    <name type="scientific">Novosphingobium cyanobacteriorum</name>
    <dbReference type="NCBI Taxonomy" id="3024215"/>
    <lineage>
        <taxon>Bacteria</taxon>
        <taxon>Pseudomonadati</taxon>
        <taxon>Pseudomonadota</taxon>
        <taxon>Alphaproteobacteria</taxon>
        <taxon>Sphingomonadales</taxon>
        <taxon>Sphingomonadaceae</taxon>
        <taxon>Novosphingobium</taxon>
    </lineage>
</organism>
<reference evidence="2 3" key="1">
    <citation type="submission" date="2023-03" db="EMBL/GenBank/DDBJ databases">
        <title>Novosphingobium cyanobacteriorum sp. nov., isolated from a eutrophic reservoir during the Microcystis bloom period.</title>
        <authorList>
            <person name="Kang M."/>
            <person name="Le V."/>
            <person name="Ko S.-R."/>
            <person name="Lee S.-A."/>
            <person name="Ahn C.-Y."/>
        </authorList>
    </citation>
    <scope>NUCLEOTIDE SEQUENCE [LARGE SCALE GENOMIC DNA]</scope>
    <source>
        <strain evidence="2 3">HBC54</strain>
    </source>
</reference>